<organism evidence="8 9">
    <name type="scientific">Trichoplax adhaerens</name>
    <name type="common">Trichoplax reptans</name>
    <dbReference type="NCBI Taxonomy" id="10228"/>
    <lineage>
        <taxon>Eukaryota</taxon>
        <taxon>Metazoa</taxon>
        <taxon>Placozoa</taxon>
        <taxon>Uniplacotomia</taxon>
        <taxon>Trichoplacea</taxon>
        <taxon>Trichoplacidae</taxon>
        <taxon>Trichoplax</taxon>
    </lineage>
</organism>
<feature type="transmembrane region" description="Helical" evidence="6">
    <location>
        <begin position="135"/>
        <end position="161"/>
    </location>
</feature>
<evidence type="ECO:0000313" key="9">
    <source>
        <dbReference type="Proteomes" id="UP000009022"/>
    </source>
</evidence>
<evidence type="ECO:0000256" key="6">
    <source>
        <dbReference type="SAM" id="Phobius"/>
    </source>
</evidence>
<dbReference type="FunCoup" id="B3RTZ3">
    <property type="interactions" value="376"/>
</dbReference>
<dbReference type="EMBL" id="DS985244">
    <property type="protein sequence ID" value="EDV26221.1"/>
    <property type="molecule type" value="Genomic_DNA"/>
</dbReference>
<evidence type="ECO:0000259" key="7">
    <source>
        <dbReference type="Pfam" id="PF15378"/>
    </source>
</evidence>
<proteinExistence type="inferred from homology"/>
<comment type="similarity">
    <text evidence="2">Belongs to the FAM241 family.</text>
</comment>
<evidence type="ECO:0000256" key="3">
    <source>
        <dbReference type="ARBA" id="ARBA00022692"/>
    </source>
</evidence>
<keyword evidence="4 6" id="KW-1133">Transmembrane helix</keyword>
<evidence type="ECO:0000256" key="2">
    <source>
        <dbReference type="ARBA" id="ARBA00006165"/>
    </source>
</evidence>
<dbReference type="CTD" id="6753467"/>
<protein>
    <recommendedName>
        <fullName evidence="7">DUF4605 domain-containing protein</fullName>
    </recommendedName>
</protein>
<comment type="subcellular location">
    <subcellularLocation>
        <location evidence="1">Membrane</location>
        <topology evidence="1">Single-pass membrane protein</topology>
    </subcellularLocation>
</comment>
<sequence length="168" mass="18744">MADPGFETLRVNRGQTRALQRNKEIFSIWWFSLLPNSSSVRLLESIDYCGLNMVYILDGQVLQDDDPRVQQRKRSSEQPRQANPNYRSNIAAASGRHANRVRPQATQGVVGQINQQLTSFGIPQFTIANRVVEPIALVGGLILLMVFGVRGLLLGGVLWFVTQPNPNS</sequence>
<dbReference type="eggNOG" id="ENOG502S2ZQ">
    <property type="taxonomic scope" value="Eukaryota"/>
</dbReference>
<keyword evidence="3 6" id="KW-0812">Transmembrane</keyword>
<accession>B3RTZ3</accession>
<keyword evidence="5 6" id="KW-0472">Membrane</keyword>
<evidence type="ECO:0000313" key="8">
    <source>
        <dbReference type="EMBL" id="EDV26221.1"/>
    </source>
</evidence>
<dbReference type="InParanoid" id="B3RTZ3"/>
<reference evidence="8 9" key="1">
    <citation type="journal article" date="2008" name="Nature">
        <title>The Trichoplax genome and the nature of placozoans.</title>
        <authorList>
            <person name="Srivastava M."/>
            <person name="Begovic E."/>
            <person name="Chapman J."/>
            <person name="Putnam N.H."/>
            <person name="Hellsten U."/>
            <person name="Kawashima T."/>
            <person name="Kuo A."/>
            <person name="Mitros T."/>
            <person name="Salamov A."/>
            <person name="Carpenter M.L."/>
            <person name="Signorovitch A.Y."/>
            <person name="Moreno M.A."/>
            <person name="Kamm K."/>
            <person name="Grimwood J."/>
            <person name="Schmutz J."/>
            <person name="Shapiro H."/>
            <person name="Grigoriev I.V."/>
            <person name="Buss L.W."/>
            <person name="Schierwater B."/>
            <person name="Dellaporta S.L."/>
            <person name="Rokhsar D.S."/>
        </authorList>
    </citation>
    <scope>NUCLEOTIDE SEQUENCE [LARGE SCALE GENOMIC DNA]</scope>
    <source>
        <strain evidence="8 9">Grell-BS-1999</strain>
    </source>
</reference>
<dbReference type="KEGG" id="tad:TRIADDRAFT_56097"/>
<dbReference type="HOGENOM" id="CLU_1588596_0_0_1"/>
<dbReference type="Proteomes" id="UP000009022">
    <property type="component" value="Unassembled WGS sequence"/>
</dbReference>
<dbReference type="PhylomeDB" id="B3RTZ3"/>
<dbReference type="PANTHER" id="PTHR33690:SF3">
    <property type="entry name" value="UBIQUITIN-LIKE DOMAIN-CONTAINING PROTEIN"/>
    <property type="match status" value="1"/>
</dbReference>
<dbReference type="AlphaFoldDB" id="B3RTZ3"/>
<dbReference type="InterPro" id="IPR052502">
    <property type="entry name" value="FAM241_domain"/>
</dbReference>
<name>B3RTZ3_TRIAD</name>
<dbReference type="PANTHER" id="PTHR33690">
    <property type="entry name" value="DUF4605 DOMAIN-CONTAINING PROTEIN"/>
    <property type="match status" value="1"/>
</dbReference>
<dbReference type="OrthoDB" id="10060343at2759"/>
<dbReference type="Pfam" id="PF15378">
    <property type="entry name" value="DUF4605"/>
    <property type="match status" value="1"/>
</dbReference>
<evidence type="ECO:0000256" key="5">
    <source>
        <dbReference type="ARBA" id="ARBA00023136"/>
    </source>
</evidence>
<feature type="domain" description="DUF4605" evidence="7">
    <location>
        <begin position="109"/>
        <end position="165"/>
    </location>
</feature>
<dbReference type="InterPro" id="IPR027953">
    <property type="entry name" value="DUF4605"/>
</dbReference>
<keyword evidence="9" id="KW-1185">Reference proteome</keyword>
<dbReference type="GeneID" id="6753467"/>
<dbReference type="GO" id="GO:0016020">
    <property type="term" value="C:membrane"/>
    <property type="evidence" value="ECO:0007669"/>
    <property type="project" value="UniProtKB-SubCell"/>
</dbReference>
<evidence type="ECO:0000256" key="1">
    <source>
        <dbReference type="ARBA" id="ARBA00004167"/>
    </source>
</evidence>
<evidence type="ECO:0000256" key="4">
    <source>
        <dbReference type="ARBA" id="ARBA00022989"/>
    </source>
</evidence>
<dbReference type="RefSeq" id="XP_002112254.1">
    <property type="nucleotide sequence ID" value="XM_002112218.1"/>
</dbReference>
<gene>
    <name evidence="8" type="ORF">TRIADDRAFT_56097</name>
</gene>